<organism evidence="11 12">
    <name type="scientific">Novosphingobium flavum</name>
    <dbReference type="NCBI Taxonomy" id="1778672"/>
    <lineage>
        <taxon>Bacteria</taxon>
        <taxon>Pseudomonadati</taxon>
        <taxon>Pseudomonadota</taxon>
        <taxon>Alphaproteobacteria</taxon>
        <taxon>Sphingomonadales</taxon>
        <taxon>Sphingomonadaceae</taxon>
        <taxon>Novosphingobium</taxon>
    </lineage>
</organism>
<comment type="subcellular location">
    <subcellularLocation>
        <location evidence="1">Cell outer membrane</location>
        <topology evidence="1">Multi-pass membrane protein</topology>
    </subcellularLocation>
</comment>
<dbReference type="AlphaFoldDB" id="A0A7X1FTI3"/>
<keyword evidence="12" id="KW-1185">Reference proteome</keyword>
<keyword evidence="8" id="KW-0798">TonB box</keyword>
<keyword evidence="7" id="KW-0406">Ion transport</keyword>
<keyword evidence="9" id="KW-0472">Membrane</keyword>
<evidence type="ECO:0000256" key="3">
    <source>
        <dbReference type="ARBA" id="ARBA00022452"/>
    </source>
</evidence>
<proteinExistence type="predicted"/>
<dbReference type="GO" id="GO:0009279">
    <property type="term" value="C:cell outer membrane"/>
    <property type="evidence" value="ECO:0007669"/>
    <property type="project" value="UniProtKB-SubCell"/>
</dbReference>
<keyword evidence="11" id="KW-0675">Receptor</keyword>
<dbReference type="PANTHER" id="PTHR32552">
    <property type="entry name" value="FERRICHROME IRON RECEPTOR-RELATED"/>
    <property type="match status" value="1"/>
</dbReference>
<dbReference type="Proteomes" id="UP000566813">
    <property type="component" value="Unassembled WGS sequence"/>
</dbReference>
<name>A0A7X1FTI3_9SPHN</name>
<evidence type="ECO:0000313" key="12">
    <source>
        <dbReference type="Proteomes" id="UP000566813"/>
    </source>
</evidence>
<evidence type="ECO:0000256" key="4">
    <source>
        <dbReference type="ARBA" id="ARBA00022496"/>
    </source>
</evidence>
<dbReference type="InterPro" id="IPR039426">
    <property type="entry name" value="TonB-dep_rcpt-like"/>
</dbReference>
<comment type="caution">
    <text evidence="11">The sequence shown here is derived from an EMBL/GenBank/DDBJ whole genome shotgun (WGS) entry which is preliminary data.</text>
</comment>
<evidence type="ECO:0000256" key="7">
    <source>
        <dbReference type="ARBA" id="ARBA00023065"/>
    </source>
</evidence>
<evidence type="ECO:0000256" key="8">
    <source>
        <dbReference type="ARBA" id="ARBA00023077"/>
    </source>
</evidence>
<keyword evidence="5" id="KW-0812">Transmembrane</keyword>
<dbReference type="PANTHER" id="PTHR32552:SF81">
    <property type="entry name" value="TONB-DEPENDENT OUTER MEMBRANE RECEPTOR"/>
    <property type="match status" value="1"/>
</dbReference>
<evidence type="ECO:0000256" key="6">
    <source>
        <dbReference type="ARBA" id="ARBA00023004"/>
    </source>
</evidence>
<dbReference type="InterPro" id="IPR036942">
    <property type="entry name" value="Beta-barrel_TonB_sf"/>
</dbReference>
<keyword evidence="10" id="KW-0998">Cell outer membrane</keyword>
<accession>A0A7X1FTI3</accession>
<evidence type="ECO:0000313" key="11">
    <source>
        <dbReference type="EMBL" id="MBC2666666.1"/>
    </source>
</evidence>
<dbReference type="EMBL" id="JACLAW010000011">
    <property type="protein sequence ID" value="MBC2666666.1"/>
    <property type="molecule type" value="Genomic_DNA"/>
</dbReference>
<evidence type="ECO:0000256" key="9">
    <source>
        <dbReference type="ARBA" id="ARBA00023136"/>
    </source>
</evidence>
<evidence type="ECO:0000256" key="2">
    <source>
        <dbReference type="ARBA" id="ARBA00022448"/>
    </source>
</evidence>
<sequence length="120" mass="13000">MIDLSGRQASGAPKWALTGSAEYVHSAGRAEVYLGGDVSYRSDFYAAVNLDPFSRVPGYALVGLHGGVRSADNRWDVSLWVRNLLDKDYYNTRSVSSAYGVVLAALGDPRLFGVTLKGRI</sequence>
<keyword evidence="3" id="KW-1134">Transmembrane beta strand</keyword>
<gene>
    <name evidence="11" type="ORF">H7F51_14175</name>
</gene>
<dbReference type="SUPFAM" id="SSF56935">
    <property type="entry name" value="Porins"/>
    <property type="match status" value="1"/>
</dbReference>
<dbReference type="GO" id="GO:0006826">
    <property type="term" value="P:iron ion transport"/>
    <property type="evidence" value="ECO:0007669"/>
    <property type="project" value="UniProtKB-KW"/>
</dbReference>
<evidence type="ECO:0000256" key="10">
    <source>
        <dbReference type="ARBA" id="ARBA00023237"/>
    </source>
</evidence>
<evidence type="ECO:0000256" key="5">
    <source>
        <dbReference type="ARBA" id="ARBA00022692"/>
    </source>
</evidence>
<protein>
    <submittedName>
        <fullName evidence="11">TonB-dependent receptor</fullName>
    </submittedName>
</protein>
<reference evidence="11 12" key="1">
    <citation type="submission" date="2020-08" db="EMBL/GenBank/DDBJ databases">
        <title>The genome sequence of type strain Novosphingobium flavum NBRC 111647.</title>
        <authorList>
            <person name="Liu Y."/>
        </authorList>
    </citation>
    <scope>NUCLEOTIDE SEQUENCE [LARGE SCALE GENOMIC DNA]</scope>
    <source>
        <strain evidence="11 12">NBRC 111647</strain>
    </source>
</reference>
<keyword evidence="6" id="KW-0408">Iron</keyword>
<keyword evidence="2" id="KW-0813">Transport</keyword>
<keyword evidence="4" id="KW-0410">Iron transport</keyword>
<evidence type="ECO:0000256" key="1">
    <source>
        <dbReference type="ARBA" id="ARBA00004571"/>
    </source>
</evidence>
<dbReference type="Gene3D" id="2.40.170.20">
    <property type="entry name" value="TonB-dependent receptor, beta-barrel domain"/>
    <property type="match status" value="1"/>
</dbReference>